<dbReference type="GO" id="GO:0051082">
    <property type="term" value="F:unfolded protein binding"/>
    <property type="evidence" value="ECO:0007669"/>
    <property type="project" value="TreeGrafter"/>
</dbReference>
<proteinExistence type="inferred from homology"/>
<dbReference type="GO" id="GO:0000774">
    <property type="term" value="F:adenyl-nucleotide exchange factor activity"/>
    <property type="evidence" value="ECO:0007669"/>
    <property type="project" value="InterPro"/>
</dbReference>
<comment type="subunit">
    <text evidence="3 10">Homodimer.</text>
</comment>
<keyword evidence="5 10" id="KW-0346">Stress response</keyword>
<dbReference type="InterPro" id="IPR009012">
    <property type="entry name" value="GrpE_head"/>
</dbReference>
<sequence>MAEKRDENLDMDLKEENLEEAELNEDKEFEEIENEEKDLNSSEDKNKLEEVISELKDENEKLNNEVEALKDRLLRISGEYDNYRKRTDKEKESLYVEACEDVLKEMLPVLDNLERAILAKGDIEDLKKGVDMTLKQFEDSFKKLGVEEISTENGFDPNLHNAVMHVEDSQYGEKEIVEVFLKGYKKGDKVIRHSMVKVAN</sequence>
<dbReference type="GO" id="GO:0042803">
    <property type="term" value="F:protein homodimerization activity"/>
    <property type="evidence" value="ECO:0007669"/>
    <property type="project" value="InterPro"/>
</dbReference>
<dbReference type="RefSeq" id="WP_174209096.1">
    <property type="nucleotide sequence ID" value="NZ_JAHLNT010000001.1"/>
</dbReference>
<dbReference type="InterPro" id="IPR013805">
    <property type="entry name" value="GrpE_CC"/>
</dbReference>
<dbReference type="PANTHER" id="PTHR21237:SF23">
    <property type="entry name" value="GRPE PROTEIN HOMOLOG, MITOCHONDRIAL"/>
    <property type="match status" value="1"/>
</dbReference>
<evidence type="ECO:0000313" key="14">
    <source>
        <dbReference type="EMBL" id="SQB34422.1"/>
    </source>
</evidence>
<evidence type="ECO:0000256" key="8">
    <source>
        <dbReference type="ARBA" id="ARBA00072274"/>
    </source>
</evidence>
<evidence type="ECO:0000256" key="1">
    <source>
        <dbReference type="ARBA" id="ARBA00004496"/>
    </source>
</evidence>
<dbReference type="EMBL" id="UAWC01000009">
    <property type="protein sequence ID" value="SQB34422.1"/>
    <property type="molecule type" value="Genomic_DNA"/>
</dbReference>
<dbReference type="GO" id="GO:0051087">
    <property type="term" value="F:protein-folding chaperone binding"/>
    <property type="evidence" value="ECO:0007669"/>
    <property type="project" value="InterPro"/>
</dbReference>
<dbReference type="InterPro" id="IPR000740">
    <property type="entry name" value="GrpE"/>
</dbReference>
<dbReference type="PRINTS" id="PR00773">
    <property type="entry name" value="GRPEPROTEIN"/>
</dbReference>
<evidence type="ECO:0000256" key="3">
    <source>
        <dbReference type="ARBA" id="ARBA00011738"/>
    </source>
</evidence>
<name>A0A2X2VTU0_CLOCO</name>
<evidence type="ECO:0000256" key="5">
    <source>
        <dbReference type="ARBA" id="ARBA00023016"/>
    </source>
</evidence>
<evidence type="ECO:0000256" key="9">
    <source>
        <dbReference type="ARBA" id="ARBA00076414"/>
    </source>
</evidence>
<dbReference type="FunFam" id="2.30.22.10:FF:000001">
    <property type="entry name" value="Protein GrpE"/>
    <property type="match status" value="1"/>
</dbReference>
<feature type="compositionally biased region" description="Basic and acidic residues" evidence="13">
    <location>
        <begin position="37"/>
        <end position="46"/>
    </location>
</feature>
<evidence type="ECO:0000256" key="6">
    <source>
        <dbReference type="ARBA" id="ARBA00023186"/>
    </source>
</evidence>
<dbReference type="Pfam" id="PF01025">
    <property type="entry name" value="GrpE"/>
    <property type="match status" value="1"/>
</dbReference>
<dbReference type="Gene3D" id="3.90.20.20">
    <property type="match status" value="1"/>
</dbReference>
<comment type="similarity">
    <text evidence="2 10 12">Belongs to the GrpE family.</text>
</comment>
<comment type="subcellular location">
    <subcellularLocation>
        <location evidence="1 10">Cytoplasm</location>
    </subcellularLocation>
</comment>
<dbReference type="Proteomes" id="UP000250223">
    <property type="component" value="Unassembled WGS sequence"/>
</dbReference>
<keyword evidence="6 10" id="KW-0143">Chaperone</keyword>
<feature type="region of interest" description="Disordered" evidence="13">
    <location>
        <begin position="1"/>
        <end position="46"/>
    </location>
</feature>
<dbReference type="AlphaFoldDB" id="A0A2X2VTU0"/>
<dbReference type="PANTHER" id="PTHR21237">
    <property type="entry name" value="GRPE PROTEIN"/>
    <property type="match status" value="1"/>
</dbReference>
<evidence type="ECO:0000256" key="7">
    <source>
        <dbReference type="ARBA" id="ARBA00053401"/>
    </source>
</evidence>
<evidence type="ECO:0000256" key="12">
    <source>
        <dbReference type="RuleBase" id="RU004478"/>
    </source>
</evidence>
<evidence type="ECO:0000256" key="13">
    <source>
        <dbReference type="SAM" id="MobiDB-lite"/>
    </source>
</evidence>
<accession>A0A2X2VTU0</accession>
<feature type="compositionally biased region" description="Basic and acidic residues" evidence="13">
    <location>
        <begin position="1"/>
        <end position="16"/>
    </location>
</feature>
<reference evidence="14 15" key="1">
    <citation type="submission" date="2018-06" db="EMBL/GenBank/DDBJ databases">
        <authorList>
            <consortium name="Pathogen Informatics"/>
            <person name="Doyle S."/>
        </authorList>
    </citation>
    <scope>NUCLEOTIDE SEQUENCE [LARGE SCALE GENOMIC DNA]</scope>
    <source>
        <strain evidence="14 15">NCTC13028</strain>
    </source>
</reference>
<dbReference type="SUPFAM" id="SSF51064">
    <property type="entry name" value="Head domain of nucleotide exchange factor GrpE"/>
    <property type="match status" value="1"/>
</dbReference>
<dbReference type="SUPFAM" id="SSF58014">
    <property type="entry name" value="Coiled-coil domain of nucleotide exchange factor GrpE"/>
    <property type="match status" value="1"/>
</dbReference>
<keyword evidence="4 10" id="KW-0963">Cytoplasm</keyword>
<dbReference type="Gene3D" id="2.30.22.10">
    <property type="entry name" value="Head domain of nucleotide exchange factor GrpE"/>
    <property type="match status" value="1"/>
</dbReference>
<evidence type="ECO:0000256" key="10">
    <source>
        <dbReference type="HAMAP-Rule" id="MF_01151"/>
    </source>
</evidence>
<feature type="compositionally biased region" description="Acidic residues" evidence="13">
    <location>
        <begin position="17"/>
        <end position="36"/>
    </location>
</feature>
<evidence type="ECO:0000256" key="2">
    <source>
        <dbReference type="ARBA" id="ARBA00009054"/>
    </source>
</evidence>
<dbReference type="NCBIfam" id="NF010738">
    <property type="entry name" value="PRK14140.1"/>
    <property type="match status" value="1"/>
</dbReference>
<evidence type="ECO:0000313" key="15">
    <source>
        <dbReference type="Proteomes" id="UP000250223"/>
    </source>
</evidence>
<dbReference type="HAMAP" id="MF_01151">
    <property type="entry name" value="GrpE"/>
    <property type="match status" value="1"/>
</dbReference>
<dbReference type="NCBIfam" id="NF010757">
    <property type="entry name" value="PRK14160.1"/>
    <property type="match status" value="1"/>
</dbReference>
<dbReference type="GO" id="GO:0006457">
    <property type="term" value="P:protein folding"/>
    <property type="evidence" value="ECO:0007669"/>
    <property type="project" value="InterPro"/>
</dbReference>
<evidence type="ECO:0000256" key="4">
    <source>
        <dbReference type="ARBA" id="ARBA00022490"/>
    </source>
</evidence>
<comment type="function">
    <text evidence="7 10 11">Participates actively in the response to hyperosmotic and heat shock by preventing the aggregation of stress-denatured proteins, in association with DnaK and GrpE. It is the nucleotide exchange factor for DnaK and may function as a thermosensor. Unfolded proteins bind initially to DnaJ; upon interaction with the DnaJ-bound protein, DnaK hydrolyzes its bound ATP, resulting in the formation of a stable complex. GrpE releases ADP from DnaK; ATP binding to DnaK triggers the release of the substrate protein, thus completing the reaction cycle. Several rounds of ATP-dependent interactions between DnaJ, DnaK and GrpE are required for fully efficient folding.</text>
</comment>
<dbReference type="PROSITE" id="PS01071">
    <property type="entry name" value="GRPE"/>
    <property type="match status" value="1"/>
</dbReference>
<gene>
    <name evidence="10 14" type="primary">grpE</name>
    <name evidence="14" type="ORF">NCTC13028_01334</name>
</gene>
<protein>
    <recommendedName>
        <fullName evidence="8 10">Protein GrpE</fullName>
    </recommendedName>
    <alternativeName>
        <fullName evidence="9 10">HSP-70 cofactor</fullName>
    </alternativeName>
</protein>
<organism evidence="14 15">
    <name type="scientific">Clostridium cochlearium</name>
    <dbReference type="NCBI Taxonomy" id="1494"/>
    <lineage>
        <taxon>Bacteria</taxon>
        <taxon>Bacillati</taxon>
        <taxon>Bacillota</taxon>
        <taxon>Clostridia</taxon>
        <taxon>Eubacteriales</taxon>
        <taxon>Clostridiaceae</taxon>
        <taxon>Clostridium</taxon>
    </lineage>
</organism>
<evidence type="ECO:0000256" key="11">
    <source>
        <dbReference type="RuleBase" id="RU000639"/>
    </source>
</evidence>
<dbReference type="GO" id="GO:0005737">
    <property type="term" value="C:cytoplasm"/>
    <property type="evidence" value="ECO:0007669"/>
    <property type="project" value="UniProtKB-SubCell"/>
</dbReference>
<dbReference type="CDD" id="cd00446">
    <property type="entry name" value="GrpE"/>
    <property type="match status" value="1"/>
</dbReference>